<comment type="caution">
    <text evidence="4">The sequence shown here is derived from an EMBL/GenBank/DDBJ whole genome shotgun (WGS) entry which is preliminary data.</text>
</comment>
<keyword evidence="2" id="KW-0732">Signal</keyword>
<dbReference type="Proteomes" id="UP000677918">
    <property type="component" value="Unassembled WGS sequence"/>
</dbReference>
<dbReference type="InterPro" id="IPR022627">
    <property type="entry name" value="DUF3502"/>
</dbReference>
<organism evidence="4 5">
    <name type="scientific">Xylanibacillus composti</name>
    <dbReference type="NCBI Taxonomy" id="1572762"/>
    <lineage>
        <taxon>Bacteria</taxon>
        <taxon>Bacillati</taxon>
        <taxon>Bacillota</taxon>
        <taxon>Bacilli</taxon>
        <taxon>Bacillales</taxon>
        <taxon>Paenibacillaceae</taxon>
        <taxon>Xylanibacillus</taxon>
    </lineage>
</organism>
<dbReference type="Gene3D" id="3.40.190.10">
    <property type="entry name" value="Periplasmic binding protein-like II"/>
    <property type="match status" value="2"/>
</dbReference>
<feature type="region of interest" description="Disordered" evidence="1">
    <location>
        <begin position="30"/>
        <end position="49"/>
    </location>
</feature>
<dbReference type="PROSITE" id="PS51257">
    <property type="entry name" value="PROKAR_LIPOPROTEIN"/>
    <property type="match status" value="1"/>
</dbReference>
<dbReference type="Pfam" id="PF12010">
    <property type="entry name" value="DUF3502"/>
    <property type="match status" value="1"/>
</dbReference>
<feature type="signal peptide" evidence="2">
    <location>
        <begin position="1"/>
        <end position="23"/>
    </location>
</feature>
<evidence type="ECO:0000256" key="1">
    <source>
        <dbReference type="SAM" id="MobiDB-lite"/>
    </source>
</evidence>
<dbReference type="SUPFAM" id="SSF53850">
    <property type="entry name" value="Periplasmic binding protein-like II"/>
    <property type="match status" value="1"/>
</dbReference>
<gene>
    <name evidence="4" type="ORF">XYCOK13_08450</name>
</gene>
<dbReference type="EMBL" id="BOVK01000011">
    <property type="protein sequence ID" value="GIQ68021.1"/>
    <property type="molecule type" value="Genomic_DNA"/>
</dbReference>
<evidence type="ECO:0000313" key="5">
    <source>
        <dbReference type="Proteomes" id="UP000677918"/>
    </source>
</evidence>
<accession>A0A8J4H233</accession>
<feature type="chain" id="PRO_5035243598" evidence="2">
    <location>
        <begin position="24"/>
        <end position="510"/>
    </location>
</feature>
<sequence>MKTSKKSMILMLALVFAMSLVLAACGGSNSNSGTGSTGGGSESSEGAAGSDLAPYELKMTYPGVKQKDHDKVMAEINKYLKEKINATLDLQPIEWGQWDQKVNLMIASREPMDIYFTAQWSGYAVNVSKGAFLDLAELLETEAGQGIVEILDPAYLEGSKINGKNYGVPTNKEIAGQGGIIYRSDIAEELGLDMSNIQTPADLKPILQAVKEAKPEMIPLFMRDGETFNVHYFAQYDFLGDANIPGVVLKDLDDTVVKPRFEFDRYKENLDIARDFFLAGLINQDATTTTLSTQDAMQAGNVFMTIQPLKPGKAEEMAAVTNLSGKLAQIPMTDRTIATSETAGSMLAISSTSEDPERAMMFINLLHTDQYFNNLFNFGIEGDHFTRDGEIITPTENQTAYSPGGAWMFGNQFLNYVWDSEDPQKWEQFKEFNEGAKVSPGLGFTFDAEPVKTQVAAAVNVRKEYDAALDTGAVDPDEVLPKYIEKLKAAGLDDIIAEKQRQFDEFLANK</sequence>
<keyword evidence="5" id="KW-1185">Reference proteome</keyword>
<protein>
    <submittedName>
        <fullName evidence="4">ABC transporter substrate-binding protein</fullName>
    </submittedName>
</protein>
<evidence type="ECO:0000256" key="2">
    <source>
        <dbReference type="SAM" id="SignalP"/>
    </source>
</evidence>
<dbReference type="PANTHER" id="PTHR43649:SF17">
    <property type="entry name" value="ABC TRANSPORTER SOLUTE BINDING PROTEIN-SUGAR TRANSPORT"/>
    <property type="match status" value="1"/>
</dbReference>
<proteinExistence type="predicted"/>
<dbReference type="RefSeq" id="WP_213410637.1">
    <property type="nucleotide sequence ID" value="NZ_BOVK01000011.1"/>
</dbReference>
<feature type="domain" description="DUF3502" evidence="3">
    <location>
        <begin position="441"/>
        <end position="508"/>
    </location>
</feature>
<dbReference type="AlphaFoldDB" id="A0A8J4H233"/>
<dbReference type="InterPro" id="IPR006059">
    <property type="entry name" value="SBP"/>
</dbReference>
<dbReference type="InterPro" id="IPR050490">
    <property type="entry name" value="Bact_solute-bd_prot1"/>
</dbReference>
<reference evidence="4" key="1">
    <citation type="submission" date="2021-04" db="EMBL/GenBank/DDBJ databases">
        <title>Draft genome sequence of Xylanibacillus composti strain K13.</title>
        <authorList>
            <person name="Uke A."/>
            <person name="Chhe C."/>
            <person name="Baramee S."/>
            <person name="Kosugi A."/>
        </authorList>
    </citation>
    <scope>NUCLEOTIDE SEQUENCE</scope>
    <source>
        <strain evidence="4">K13</strain>
    </source>
</reference>
<dbReference type="Pfam" id="PF01547">
    <property type="entry name" value="SBP_bac_1"/>
    <property type="match status" value="1"/>
</dbReference>
<evidence type="ECO:0000313" key="4">
    <source>
        <dbReference type="EMBL" id="GIQ68021.1"/>
    </source>
</evidence>
<evidence type="ECO:0000259" key="3">
    <source>
        <dbReference type="Pfam" id="PF12010"/>
    </source>
</evidence>
<dbReference type="PANTHER" id="PTHR43649">
    <property type="entry name" value="ARABINOSE-BINDING PROTEIN-RELATED"/>
    <property type="match status" value="1"/>
</dbReference>
<name>A0A8J4H233_9BACL</name>